<reference evidence="7 8" key="1">
    <citation type="submission" date="2024-12" db="EMBL/GenBank/DDBJ databases">
        <title>The unique morphological basis and parallel evolutionary history of personate flowers in Penstemon.</title>
        <authorList>
            <person name="Depatie T.H."/>
            <person name="Wessinger C.A."/>
        </authorList>
    </citation>
    <scope>NUCLEOTIDE SEQUENCE [LARGE SCALE GENOMIC DNA]</scope>
    <source>
        <strain evidence="7">WTNN_2</strain>
        <tissue evidence="7">Leaf</tissue>
    </source>
</reference>
<comment type="similarity">
    <text evidence="1 4">Belongs to the UDP-glycosyltransferase family.</text>
</comment>
<dbReference type="InterPro" id="IPR035595">
    <property type="entry name" value="UDP_glycos_trans_CS"/>
</dbReference>
<protein>
    <recommendedName>
        <fullName evidence="5">Glycosyltransferase</fullName>
        <ecNumber evidence="5">2.4.1.-</ecNumber>
    </recommendedName>
</protein>
<evidence type="ECO:0000256" key="3">
    <source>
        <dbReference type="ARBA" id="ARBA00022679"/>
    </source>
</evidence>
<dbReference type="GO" id="GO:0016138">
    <property type="term" value="P:glycoside biosynthetic process"/>
    <property type="evidence" value="ECO:0007669"/>
    <property type="project" value="UniProtKB-ARBA"/>
</dbReference>
<gene>
    <name evidence="7" type="ORF">ACJIZ3_005747</name>
</gene>
<dbReference type="EMBL" id="JBJXBP010000007">
    <property type="protein sequence ID" value="KAL3819842.1"/>
    <property type="molecule type" value="Genomic_DNA"/>
</dbReference>
<dbReference type="FunFam" id="3.40.50.2000:FF:000060">
    <property type="entry name" value="Glycosyltransferase"/>
    <property type="match status" value="1"/>
</dbReference>
<feature type="domain" description="Glycosyltransferase N-terminal" evidence="6">
    <location>
        <begin position="6"/>
        <end position="233"/>
    </location>
</feature>
<dbReference type="CDD" id="cd03784">
    <property type="entry name" value="GT1_Gtf-like"/>
    <property type="match status" value="1"/>
</dbReference>
<dbReference type="InterPro" id="IPR002213">
    <property type="entry name" value="UDP_glucos_trans"/>
</dbReference>
<dbReference type="Pfam" id="PF00201">
    <property type="entry name" value="UDPGT"/>
    <property type="match status" value="1"/>
</dbReference>
<dbReference type="PROSITE" id="PS00375">
    <property type="entry name" value="UDPGT"/>
    <property type="match status" value="1"/>
</dbReference>
<evidence type="ECO:0000256" key="5">
    <source>
        <dbReference type="RuleBase" id="RU362057"/>
    </source>
</evidence>
<evidence type="ECO:0000259" key="6">
    <source>
        <dbReference type="Pfam" id="PF26168"/>
    </source>
</evidence>
<dbReference type="GO" id="GO:0008194">
    <property type="term" value="F:UDP-glycosyltransferase activity"/>
    <property type="evidence" value="ECO:0007669"/>
    <property type="project" value="UniProtKB-ARBA"/>
</dbReference>
<keyword evidence="2 4" id="KW-0328">Glycosyltransferase</keyword>
<dbReference type="Gene3D" id="3.40.50.2000">
    <property type="entry name" value="Glycogen Phosphorylase B"/>
    <property type="match status" value="2"/>
</dbReference>
<name>A0ABD3S5V0_9LAMI</name>
<dbReference type="Proteomes" id="UP001634393">
    <property type="component" value="Unassembled WGS sequence"/>
</dbReference>
<evidence type="ECO:0000313" key="8">
    <source>
        <dbReference type="Proteomes" id="UP001634393"/>
    </source>
</evidence>
<evidence type="ECO:0000256" key="2">
    <source>
        <dbReference type="ARBA" id="ARBA00022676"/>
    </source>
</evidence>
<evidence type="ECO:0000256" key="1">
    <source>
        <dbReference type="ARBA" id="ARBA00009995"/>
    </source>
</evidence>
<evidence type="ECO:0000256" key="4">
    <source>
        <dbReference type="RuleBase" id="RU003718"/>
    </source>
</evidence>
<dbReference type="PANTHER" id="PTHR48044">
    <property type="entry name" value="GLYCOSYLTRANSFERASE"/>
    <property type="match status" value="1"/>
</dbReference>
<dbReference type="InterPro" id="IPR058980">
    <property type="entry name" value="Glyco_transf_N"/>
</dbReference>
<dbReference type="EC" id="2.4.1.-" evidence="5"/>
<organism evidence="7 8">
    <name type="scientific">Penstemon smallii</name>
    <dbReference type="NCBI Taxonomy" id="265156"/>
    <lineage>
        <taxon>Eukaryota</taxon>
        <taxon>Viridiplantae</taxon>
        <taxon>Streptophyta</taxon>
        <taxon>Embryophyta</taxon>
        <taxon>Tracheophyta</taxon>
        <taxon>Spermatophyta</taxon>
        <taxon>Magnoliopsida</taxon>
        <taxon>eudicotyledons</taxon>
        <taxon>Gunneridae</taxon>
        <taxon>Pentapetalae</taxon>
        <taxon>asterids</taxon>
        <taxon>lamiids</taxon>
        <taxon>Lamiales</taxon>
        <taxon>Plantaginaceae</taxon>
        <taxon>Cheloneae</taxon>
        <taxon>Penstemon</taxon>
    </lineage>
</organism>
<evidence type="ECO:0000313" key="7">
    <source>
        <dbReference type="EMBL" id="KAL3819842.1"/>
    </source>
</evidence>
<dbReference type="SUPFAM" id="SSF53756">
    <property type="entry name" value="UDP-Glycosyltransferase/glycogen phosphorylase"/>
    <property type="match status" value="1"/>
</dbReference>
<keyword evidence="3 4" id="KW-0808">Transferase</keyword>
<dbReference type="PANTHER" id="PTHR48044:SF39">
    <property type="entry name" value="GLYCOSYLTRANSFERASE"/>
    <property type="match status" value="1"/>
</dbReference>
<accession>A0ABD3S5V0</accession>
<dbReference type="AlphaFoldDB" id="A0ABD3S5V0"/>
<comment type="caution">
    <text evidence="7">The sequence shown here is derived from an EMBL/GenBank/DDBJ whole genome shotgun (WGS) entry which is preliminary data.</text>
</comment>
<sequence>MNANKTIRVVMFPWLAYGHITPYLELAKKLSTRNFMIYICSTPATLACIEKKINEKLSQFITLVPLLLPILPNLPIEFHTTNGLPHHLMRVLKQAFDLSAPNFADILAKIKPDLLIYDFLQPWAPLAAKDQNIPAVEFVTSSSTMTSFMFHYFKDPSIEFPFSEIYFRDYESGTKKMLLGCATNPIEKESTSLGITRSCNIVLIKGSRDIEDKYSDYVTSLSGKKFVAVGPLIQEPDPNDDQNYDIISWLDKKERKSTIFVSFGSECFLTNQDIHEVAYGLELSNINFIWVVRFPRDENGSNGNTLEETLPYGFLERVGNRGKVVEGWAPQAKILQHVNTGGFVSHCGWNSVLESMNFGVPIIAVPMHLDQPINARLVEEIGVGVEVLRDSNRRICRGTLAKVIKQVVIEDRGEFVRKNAADMKEKLRDNGDKETDEVVKELVKLCGKS</sequence>
<dbReference type="Pfam" id="PF26168">
    <property type="entry name" value="Glyco_transf_N"/>
    <property type="match status" value="1"/>
</dbReference>
<keyword evidence="8" id="KW-1185">Reference proteome</keyword>
<proteinExistence type="inferred from homology"/>